<dbReference type="PANTHER" id="PTHR18901:SF38">
    <property type="entry name" value="PSEUDOURIDINE-5'-PHOSPHATASE"/>
    <property type="match status" value="1"/>
</dbReference>
<dbReference type="PANTHER" id="PTHR18901">
    <property type="entry name" value="2-DEOXYGLUCOSE-6-PHOSPHATE PHOSPHATASE 2"/>
    <property type="match status" value="1"/>
</dbReference>
<dbReference type="EMBL" id="BJVI01000002">
    <property type="protein sequence ID" value="GEL16571.1"/>
    <property type="molecule type" value="Genomic_DNA"/>
</dbReference>
<dbReference type="AlphaFoldDB" id="A0A511CVJ5"/>
<sequence length="223" mass="23609">MTRGRQAVVFDLDGVLLESEQLWDRVRRELAARAHRPWPAEATAAMQGMSTAEWSGYLVETVGVPGSADDVAHAVIERMASRYAEHVPLLPGAVAAVRRLAAHWRLGLASSSPRRLIDAVLAAGGMRGEFSVTISTEEVEAGKPSPAVYQAVVARLGVPAHGTVAIEDSSNGLRSAAAAGLVVIALPNPDFPPVDDALDLAAARVDRLDDLTPELIEAVLAER</sequence>
<protein>
    <submittedName>
        <fullName evidence="1">Haloacid dehalogenase</fullName>
    </submittedName>
</protein>
<dbReference type="Pfam" id="PF00702">
    <property type="entry name" value="Hydrolase"/>
    <property type="match status" value="1"/>
</dbReference>
<reference evidence="1 2" key="1">
    <citation type="submission" date="2019-07" db="EMBL/GenBank/DDBJ databases">
        <title>Whole genome shotgun sequence of Pseudonocardia asaccharolytica NBRC 16224.</title>
        <authorList>
            <person name="Hosoyama A."/>
            <person name="Uohara A."/>
            <person name="Ohji S."/>
            <person name="Ichikawa N."/>
        </authorList>
    </citation>
    <scope>NUCLEOTIDE SEQUENCE [LARGE SCALE GENOMIC DNA]</scope>
    <source>
        <strain evidence="1 2">NBRC 16224</strain>
    </source>
</reference>
<comment type="caution">
    <text evidence="1">The sequence shown here is derived from an EMBL/GenBank/DDBJ whole genome shotgun (WGS) entry which is preliminary data.</text>
</comment>
<dbReference type="SFLD" id="SFLDG01129">
    <property type="entry name" value="C1.5:_HAD__Beta-PGM__Phosphata"/>
    <property type="match status" value="1"/>
</dbReference>
<dbReference type="Gene3D" id="3.40.50.1000">
    <property type="entry name" value="HAD superfamily/HAD-like"/>
    <property type="match status" value="1"/>
</dbReference>
<dbReference type="InterPro" id="IPR036412">
    <property type="entry name" value="HAD-like_sf"/>
</dbReference>
<dbReference type="Gene3D" id="1.10.150.240">
    <property type="entry name" value="Putative phosphatase, domain 2"/>
    <property type="match status" value="1"/>
</dbReference>
<dbReference type="SFLD" id="SFLDS00003">
    <property type="entry name" value="Haloacid_Dehalogenase"/>
    <property type="match status" value="1"/>
</dbReference>
<proteinExistence type="predicted"/>
<evidence type="ECO:0000313" key="1">
    <source>
        <dbReference type="EMBL" id="GEL16571.1"/>
    </source>
</evidence>
<accession>A0A511CVJ5</accession>
<gene>
    <name evidence="1" type="ORF">PA7_04080</name>
</gene>
<organism evidence="1 2">
    <name type="scientific">Pseudonocardia asaccharolytica DSM 44247 = NBRC 16224</name>
    <dbReference type="NCBI Taxonomy" id="1123024"/>
    <lineage>
        <taxon>Bacteria</taxon>
        <taxon>Bacillati</taxon>
        <taxon>Actinomycetota</taxon>
        <taxon>Actinomycetes</taxon>
        <taxon>Pseudonocardiales</taxon>
        <taxon>Pseudonocardiaceae</taxon>
        <taxon>Pseudonocardia</taxon>
    </lineage>
</organism>
<dbReference type="InterPro" id="IPR006439">
    <property type="entry name" value="HAD-SF_hydro_IA"/>
</dbReference>
<dbReference type="PRINTS" id="PR00413">
    <property type="entry name" value="HADHALOGNASE"/>
</dbReference>
<name>A0A511CVJ5_9PSEU</name>
<dbReference type="InterPro" id="IPR023214">
    <property type="entry name" value="HAD_sf"/>
</dbReference>
<evidence type="ECO:0000313" key="2">
    <source>
        <dbReference type="Proteomes" id="UP000321328"/>
    </source>
</evidence>
<keyword evidence="2" id="KW-1185">Reference proteome</keyword>
<dbReference type="Proteomes" id="UP000321328">
    <property type="component" value="Unassembled WGS sequence"/>
</dbReference>
<dbReference type="RefSeq" id="WP_028928842.1">
    <property type="nucleotide sequence ID" value="NZ_AUII01000002.1"/>
</dbReference>
<dbReference type="InterPro" id="IPR023198">
    <property type="entry name" value="PGP-like_dom2"/>
</dbReference>
<dbReference type="OrthoDB" id="9812856at2"/>
<dbReference type="STRING" id="1123024.GCA_000423625_00663"/>
<dbReference type="NCBIfam" id="TIGR01509">
    <property type="entry name" value="HAD-SF-IA-v3"/>
    <property type="match status" value="1"/>
</dbReference>
<dbReference type="SUPFAM" id="SSF56784">
    <property type="entry name" value="HAD-like"/>
    <property type="match status" value="1"/>
</dbReference>